<comment type="caution">
    <text evidence="2">The sequence shown here is derived from an EMBL/GenBank/DDBJ whole genome shotgun (WGS) entry which is preliminary data.</text>
</comment>
<evidence type="ECO:0000313" key="3">
    <source>
        <dbReference type="Proteomes" id="UP000192578"/>
    </source>
</evidence>
<accession>A0A1W0WYL6</accession>
<feature type="region of interest" description="Disordered" evidence="1">
    <location>
        <begin position="234"/>
        <end position="295"/>
    </location>
</feature>
<feature type="compositionally biased region" description="Acidic residues" evidence="1">
    <location>
        <begin position="271"/>
        <end position="282"/>
    </location>
</feature>
<dbReference type="OrthoDB" id="76567at2759"/>
<protein>
    <submittedName>
        <fullName evidence="2">Uncharacterized protein</fullName>
    </submittedName>
</protein>
<proteinExistence type="predicted"/>
<keyword evidence="3" id="KW-1185">Reference proteome</keyword>
<dbReference type="AlphaFoldDB" id="A0A1W0WYL6"/>
<feature type="compositionally biased region" description="Basic residues" evidence="1">
    <location>
        <begin position="244"/>
        <end position="255"/>
    </location>
</feature>
<gene>
    <name evidence="2" type="ORF">BV898_05847</name>
</gene>
<organism evidence="2 3">
    <name type="scientific">Hypsibius exemplaris</name>
    <name type="common">Freshwater tardigrade</name>
    <dbReference type="NCBI Taxonomy" id="2072580"/>
    <lineage>
        <taxon>Eukaryota</taxon>
        <taxon>Metazoa</taxon>
        <taxon>Ecdysozoa</taxon>
        <taxon>Tardigrada</taxon>
        <taxon>Eutardigrada</taxon>
        <taxon>Parachela</taxon>
        <taxon>Hypsibioidea</taxon>
        <taxon>Hypsibiidae</taxon>
        <taxon>Hypsibius</taxon>
    </lineage>
</organism>
<evidence type="ECO:0000313" key="2">
    <source>
        <dbReference type="EMBL" id="OQV20296.1"/>
    </source>
</evidence>
<dbReference type="EMBL" id="MTYJ01000032">
    <property type="protein sequence ID" value="OQV20296.1"/>
    <property type="molecule type" value="Genomic_DNA"/>
</dbReference>
<feature type="compositionally biased region" description="Basic and acidic residues" evidence="1">
    <location>
        <begin position="256"/>
        <end position="270"/>
    </location>
</feature>
<reference evidence="3" key="1">
    <citation type="submission" date="2017-01" db="EMBL/GenBank/DDBJ databases">
        <title>Comparative genomics of anhydrobiosis in the tardigrade Hypsibius dujardini.</title>
        <authorList>
            <person name="Yoshida Y."/>
            <person name="Koutsovoulos G."/>
            <person name="Laetsch D."/>
            <person name="Stevens L."/>
            <person name="Kumar S."/>
            <person name="Horikawa D."/>
            <person name="Ishino K."/>
            <person name="Komine S."/>
            <person name="Tomita M."/>
            <person name="Blaxter M."/>
            <person name="Arakawa K."/>
        </authorList>
    </citation>
    <scope>NUCLEOTIDE SEQUENCE [LARGE SCALE GENOMIC DNA]</scope>
    <source>
        <strain evidence="3">Z151</strain>
    </source>
</reference>
<dbReference type="Proteomes" id="UP000192578">
    <property type="component" value="Unassembled WGS sequence"/>
</dbReference>
<name>A0A1W0WYL6_HYPEX</name>
<feature type="region of interest" description="Disordered" evidence="1">
    <location>
        <begin position="130"/>
        <end position="163"/>
    </location>
</feature>
<sequence length="295" mass="32871">MAQINFVLDGNSAKSPDWSVELVGRQLFFNNESSRPIYIIEIAVFEPLKKVRDYARQAVENETGVIVALSVKVDDDHNTGTYNDDTSGAAESIQDILTRSASRARQGQANLAWQSQARNSLAALDRPQIDDASTSDVENEPDSTGRPLQPKRKLNFDGDDCDASKEDEIVASNERSNGAFDTMELSHHSLPDSDDEGLKSGKELFSLTFPLGMSQQAETTPLTGRLRSRKHIKTANYPVDLKKSHGNKRQRKNRKWHSDTEVDQTTRDVDPVEGDALEEECADFAGKDAEEWDEE</sequence>
<evidence type="ECO:0000256" key="1">
    <source>
        <dbReference type="SAM" id="MobiDB-lite"/>
    </source>
</evidence>